<dbReference type="OrthoDB" id="3182339at2759"/>
<reference evidence="2" key="2">
    <citation type="journal article" date="2023" name="IMA Fungus">
        <title>Comparative genomic study of the Penicillium genus elucidates a diverse pangenome and 15 lateral gene transfer events.</title>
        <authorList>
            <person name="Petersen C."/>
            <person name="Sorensen T."/>
            <person name="Nielsen M.R."/>
            <person name="Sondergaard T.E."/>
            <person name="Sorensen J.L."/>
            <person name="Fitzpatrick D.A."/>
            <person name="Frisvad J.C."/>
            <person name="Nielsen K.L."/>
        </authorList>
    </citation>
    <scope>NUCLEOTIDE SEQUENCE</scope>
    <source>
        <strain evidence="2">IBT 34128</strain>
    </source>
</reference>
<proteinExistence type="predicted"/>
<name>A0A9W9G432_9EURO</name>
<dbReference type="AlphaFoldDB" id="A0A9W9G432"/>
<sequence length="197" mass="22149">IFEDPGFGDQLLKTLDGKLATIESSWNAHCSLDTIVTIGLRILSLSKGAPSVEQVVSFLCRCREVASKWFEQLNKIFTASLGWKAKDATYDVECRHMAAMLQDSQDLSCLIRSSVILRETPPPELDSLPCDIRATLISVEKVRHRLEKRMLGFITKDPSGRNDAIQKSGSSLKMTGSWTENSKDKRRLQKHRDNNRG</sequence>
<reference evidence="2" key="1">
    <citation type="submission" date="2022-11" db="EMBL/GenBank/DDBJ databases">
        <authorList>
            <person name="Petersen C."/>
        </authorList>
    </citation>
    <scope>NUCLEOTIDE SEQUENCE</scope>
    <source>
        <strain evidence="2">IBT 34128</strain>
    </source>
</reference>
<feature type="region of interest" description="Disordered" evidence="1">
    <location>
        <begin position="160"/>
        <end position="197"/>
    </location>
</feature>
<organism evidence="2 3">
    <name type="scientific">Penicillium alfredii</name>
    <dbReference type="NCBI Taxonomy" id="1506179"/>
    <lineage>
        <taxon>Eukaryota</taxon>
        <taxon>Fungi</taxon>
        <taxon>Dikarya</taxon>
        <taxon>Ascomycota</taxon>
        <taxon>Pezizomycotina</taxon>
        <taxon>Eurotiomycetes</taxon>
        <taxon>Eurotiomycetidae</taxon>
        <taxon>Eurotiales</taxon>
        <taxon>Aspergillaceae</taxon>
        <taxon>Penicillium</taxon>
    </lineage>
</organism>
<dbReference type="RefSeq" id="XP_056515158.1">
    <property type="nucleotide sequence ID" value="XM_056651891.1"/>
</dbReference>
<evidence type="ECO:0000256" key="1">
    <source>
        <dbReference type="SAM" id="MobiDB-lite"/>
    </source>
</evidence>
<protein>
    <submittedName>
        <fullName evidence="2">Uncharacterized protein</fullName>
    </submittedName>
</protein>
<feature type="compositionally biased region" description="Polar residues" evidence="1">
    <location>
        <begin position="165"/>
        <end position="180"/>
    </location>
</feature>
<dbReference type="Proteomes" id="UP001141434">
    <property type="component" value="Unassembled WGS sequence"/>
</dbReference>
<evidence type="ECO:0000313" key="2">
    <source>
        <dbReference type="EMBL" id="KAJ5111679.1"/>
    </source>
</evidence>
<dbReference type="GeneID" id="81391059"/>
<comment type="caution">
    <text evidence="2">The sequence shown here is derived from an EMBL/GenBank/DDBJ whole genome shotgun (WGS) entry which is preliminary data.</text>
</comment>
<dbReference type="EMBL" id="JAPMSZ010000002">
    <property type="protein sequence ID" value="KAJ5111679.1"/>
    <property type="molecule type" value="Genomic_DNA"/>
</dbReference>
<feature type="non-terminal residue" evidence="2">
    <location>
        <position position="197"/>
    </location>
</feature>
<gene>
    <name evidence="2" type="ORF">NUU61_001309</name>
</gene>
<accession>A0A9W9G432</accession>
<evidence type="ECO:0000313" key="3">
    <source>
        <dbReference type="Proteomes" id="UP001141434"/>
    </source>
</evidence>
<keyword evidence="3" id="KW-1185">Reference proteome</keyword>